<evidence type="ECO:0000259" key="4">
    <source>
        <dbReference type="PROSITE" id="PS50893"/>
    </source>
</evidence>
<evidence type="ECO:0000256" key="3">
    <source>
        <dbReference type="ARBA" id="ARBA00022840"/>
    </source>
</evidence>
<feature type="domain" description="ABC transporter" evidence="4">
    <location>
        <begin position="4"/>
        <end position="211"/>
    </location>
</feature>
<dbReference type="Proteomes" id="UP001290582">
    <property type="component" value="Unassembled WGS sequence"/>
</dbReference>
<dbReference type="InterPro" id="IPR003593">
    <property type="entry name" value="AAA+_ATPase"/>
</dbReference>
<dbReference type="GO" id="GO:0016887">
    <property type="term" value="F:ATP hydrolysis activity"/>
    <property type="evidence" value="ECO:0007669"/>
    <property type="project" value="InterPro"/>
</dbReference>
<dbReference type="InterPro" id="IPR017871">
    <property type="entry name" value="ABC_transporter-like_CS"/>
</dbReference>
<dbReference type="InterPro" id="IPR051782">
    <property type="entry name" value="ABC_Transporter_VariousFunc"/>
</dbReference>
<dbReference type="PANTHER" id="PTHR42939">
    <property type="entry name" value="ABC TRANSPORTER ATP-BINDING PROTEIN ALBC-RELATED"/>
    <property type="match status" value="1"/>
</dbReference>
<dbReference type="PROSITE" id="PS50893">
    <property type="entry name" value="ABC_TRANSPORTER_2"/>
    <property type="match status" value="1"/>
</dbReference>
<dbReference type="SUPFAM" id="SSF52540">
    <property type="entry name" value="P-loop containing nucleoside triphosphate hydrolases"/>
    <property type="match status" value="1"/>
</dbReference>
<reference evidence="5" key="1">
    <citation type="submission" date="2023-12" db="EMBL/GenBank/DDBJ databases">
        <title>Molecular genomic analyses of Enterococcus cecorum from sepsis oubreaks in broilers.</title>
        <authorList>
            <person name="Rhoads D."/>
            <person name="Alrubaye A."/>
        </authorList>
    </citation>
    <scope>NUCLEOTIDE SEQUENCE</scope>
    <source>
        <strain evidence="5">1755</strain>
    </source>
</reference>
<comment type="caution">
    <text evidence="5">The sequence shown here is derived from an EMBL/GenBank/DDBJ whole genome shotgun (WGS) entry which is preliminary data.</text>
</comment>
<dbReference type="CDD" id="cd03230">
    <property type="entry name" value="ABC_DR_subfamily_A"/>
    <property type="match status" value="1"/>
</dbReference>
<sequence>MSYIELNHISKTIKSKPILSDIHLNLEKGHIYGIIGSNGSGKSMLFRAICGFMKLDQGEVKINGQQVKFGEELPVSTGLILETPGFILHQTALENLRYLAEMDNAYNEDLIFQELKYFGLYEHRNDKVKNYSLGMKQKLAIIQAIMEDQELLLLDEPTNALDKESIERFQSKMLQLKEKGKTILIATHDDRTLQGITNELIELNQGRIVSAQ</sequence>
<dbReference type="Gene3D" id="3.40.50.300">
    <property type="entry name" value="P-loop containing nucleotide triphosphate hydrolases"/>
    <property type="match status" value="1"/>
</dbReference>
<accession>A0AAW9JJE4</accession>
<keyword evidence="3 5" id="KW-0067">ATP-binding</keyword>
<evidence type="ECO:0000313" key="6">
    <source>
        <dbReference type="Proteomes" id="UP001290582"/>
    </source>
</evidence>
<proteinExistence type="predicted"/>
<dbReference type="PANTHER" id="PTHR42939:SF1">
    <property type="entry name" value="ABC TRANSPORTER ATP-BINDING PROTEIN ALBC-RELATED"/>
    <property type="match status" value="1"/>
</dbReference>
<evidence type="ECO:0000256" key="1">
    <source>
        <dbReference type="ARBA" id="ARBA00022448"/>
    </source>
</evidence>
<dbReference type="InterPro" id="IPR003439">
    <property type="entry name" value="ABC_transporter-like_ATP-bd"/>
</dbReference>
<dbReference type="InterPro" id="IPR027417">
    <property type="entry name" value="P-loop_NTPase"/>
</dbReference>
<organism evidence="5 6">
    <name type="scientific">Enterococcus cecorum</name>
    <dbReference type="NCBI Taxonomy" id="44008"/>
    <lineage>
        <taxon>Bacteria</taxon>
        <taxon>Bacillati</taxon>
        <taxon>Bacillota</taxon>
        <taxon>Bacilli</taxon>
        <taxon>Lactobacillales</taxon>
        <taxon>Enterococcaceae</taxon>
        <taxon>Enterococcus</taxon>
    </lineage>
</organism>
<keyword evidence="1" id="KW-0813">Transport</keyword>
<dbReference type="AlphaFoldDB" id="A0AAW9JJE4"/>
<gene>
    <name evidence="5" type="ORF">U1294_03900</name>
</gene>
<dbReference type="GO" id="GO:0005524">
    <property type="term" value="F:ATP binding"/>
    <property type="evidence" value="ECO:0007669"/>
    <property type="project" value="UniProtKB-KW"/>
</dbReference>
<evidence type="ECO:0000256" key="2">
    <source>
        <dbReference type="ARBA" id="ARBA00022741"/>
    </source>
</evidence>
<dbReference type="RefSeq" id="WP_322400110.1">
    <property type="nucleotide sequence ID" value="NZ_JAXOGL010000004.1"/>
</dbReference>
<name>A0AAW9JJE4_9ENTE</name>
<protein>
    <submittedName>
        <fullName evidence="5">ATP-binding cassette domain-containing protein</fullName>
    </submittedName>
</protein>
<dbReference type="PROSITE" id="PS00211">
    <property type="entry name" value="ABC_TRANSPORTER_1"/>
    <property type="match status" value="1"/>
</dbReference>
<dbReference type="EMBL" id="JAXOGL010000004">
    <property type="protein sequence ID" value="MDZ5597373.1"/>
    <property type="molecule type" value="Genomic_DNA"/>
</dbReference>
<keyword evidence="2" id="KW-0547">Nucleotide-binding</keyword>
<evidence type="ECO:0000313" key="5">
    <source>
        <dbReference type="EMBL" id="MDZ5597373.1"/>
    </source>
</evidence>
<dbReference type="SMART" id="SM00382">
    <property type="entry name" value="AAA"/>
    <property type="match status" value="1"/>
</dbReference>
<dbReference type="Pfam" id="PF00005">
    <property type="entry name" value="ABC_tran"/>
    <property type="match status" value="1"/>
</dbReference>